<protein>
    <submittedName>
        <fullName evidence="8">TNF receptor-associated factor family protein DDB_G0290965 isoform X2</fullName>
    </submittedName>
</protein>
<proteinExistence type="predicted"/>
<evidence type="ECO:0000256" key="4">
    <source>
        <dbReference type="PROSITE-ProRule" id="PRU00207"/>
    </source>
</evidence>
<dbReference type="PROSITE" id="PS50145">
    <property type="entry name" value="ZF_TRAF"/>
    <property type="match status" value="1"/>
</dbReference>
<dbReference type="Proteomes" id="UP000228380">
    <property type="component" value="Chromosome 14"/>
</dbReference>
<evidence type="ECO:0000256" key="1">
    <source>
        <dbReference type="ARBA" id="ARBA00022723"/>
    </source>
</evidence>
<dbReference type="InterPro" id="IPR001293">
    <property type="entry name" value="Znf_TRAF"/>
</dbReference>
<evidence type="ECO:0000259" key="6">
    <source>
        <dbReference type="PROSITE" id="PS50145"/>
    </source>
</evidence>
<sequence length="333" mass="37708">MDLPVSDTGPVKEGGSLLSCNQFDIELVHQIAKLLLPGLATACVDNTTGLFKGPASVAVEMRKEMVDYLTQRSETYLAESAVRGDGWLMSESREDKIDDFVQEMDKNGFWLMDRRKAIAETLLRNLDFRNMFHCPIKFDTAQQLAEHRSQCCFRPVNCTNVGCKATFSAIHTEKHDSVCPFKVLPCEQNCPENIVRREMDRHCVTVCPMKLVNCPFYQVGCQSAIPQCTLEQHCSEFIHSHLLYVLQMVHKQEISVEEVKQRVQLLEKSQSLSEFSETLDVRSLTLALKEQEAKIKKLESELSKSQSAIKGEEAKMKKLESQLSKVRQSTSPA</sequence>
<dbReference type="PANTHER" id="PTHR10131:SF161">
    <property type="entry name" value="F26K24.24 PROTEIN"/>
    <property type="match status" value="1"/>
</dbReference>
<keyword evidence="5" id="KW-0175">Coiled coil</keyword>
<feature type="domain" description="TRAF-type" evidence="6">
    <location>
        <begin position="175"/>
        <end position="231"/>
    </location>
</feature>
<dbReference type="KEGG" id="pda:103714866"/>
<dbReference type="Pfam" id="PF02176">
    <property type="entry name" value="zf-TRAF"/>
    <property type="match status" value="1"/>
</dbReference>
<dbReference type="InterPro" id="IPR013083">
    <property type="entry name" value="Znf_RING/FYVE/PHD"/>
</dbReference>
<accession>A0A8B7CJK9</accession>
<dbReference type="GO" id="GO:0008270">
    <property type="term" value="F:zinc ion binding"/>
    <property type="evidence" value="ECO:0007669"/>
    <property type="project" value="UniProtKB-KW"/>
</dbReference>
<dbReference type="GeneID" id="103714866"/>
<gene>
    <name evidence="8" type="primary">LOC103714866</name>
</gene>
<organism evidence="7 8">
    <name type="scientific">Phoenix dactylifera</name>
    <name type="common">Date palm</name>
    <dbReference type="NCBI Taxonomy" id="42345"/>
    <lineage>
        <taxon>Eukaryota</taxon>
        <taxon>Viridiplantae</taxon>
        <taxon>Streptophyta</taxon>
        <taxon>Embryophyta</taxon>
        <taxon>Tracheophyta</taxon>
        <taxon>Spermatophyta</taxon>
        <taxon>Magnoliopsida</taxon>
        <taxon>Liliopsida</taxon>
        <taxon>Arecaceae</taxon>
        <taxon>Coryphoideae</taxon>
        <taxon>Phoeniceae</taxon>
        <taxon>Phoenix</taxon>
    </lineage>
</organism>
<evidence type="ECO:0000256" key="2">
    <source>
        <dbReference type="ARBA" id="ARBA00022771"/>
    </source>
</evidence>
<evidence type="ECO:0000256" key="5">
    <source>
        <dbReference type="SAM" id="Coils"/>
    </source>
</evidence>
<feature type="coiled-coil region" evidence="5">
    <location>
        <begin position="249"/>
        <end position="329"/>
    </location>
</feature>
<dbReference type="Gene3D" id="3.30.40.10">
    <property type="entry name" value="Zinc/RING finger domain, C3HC4 (zinc finger)"/>
    <property type="match status" value="1"/>
</dbReference>
<keyword evidence="8" id="KW-0675">Receptor</keyword>
<dbReference type="PANTHER" id="PTHR10131">
    <property type="entry name" value="TNF RECEPTOR ASSOCIATED FACTOR"/>
    <property type="match status" value="1"/>
</dbReference>
<reference evidence="7" key="1">
    <citation type="journal article" date="2019" name="Nat. Commun.">
        <title>Genome-wide association mapping of date palm fruit traits.</title>
        <authorList>
            <person name="Hazzouri K.M."/>
            <person name="Gros-Balthazard M."/>
            <person name="Flowers J.M."/>
            <person name="Copetti D."/>
            <person name="Lemansour A."/>
            <person name="Lebrun M."/>
            <person name="Masmoudi K."/>
            <person name="Ferrand S."/>
            <person name="Dhar M.I."/>
            <person name="Fresquez Z.A."/>
            <person name="Rosas U."/>
            <person name="Zhang J."/>
            <person name="Talag J."/>
            <person name="Lee S."/>
            <person name="Kudrna D."/>
            <person name="Powell R.F."/>
            <person name="Leitch I.J."/>
            <person name="Krueger R.R."/>
            <person name="Wing R.A."/>
            <person name="Amiri K.M.A."/>
            <person name="Purugganan M.D."/>
        </authorList>
    </citation>
    <scope>NUCLEOTIDE SEQUENCE [LARGE SCALE GENOMIC DNA]</scope>
    <source>
        <strain evidence="7">cv. Khalas</strain>
    </source>
</reference>
<evidence type="ECO:0000256" key="3">
    <source>
        <dbReference type="ARBA" id="ARBA00022833"/>
    </source>
</evidence>
<dbReference type="OrthoDB" id="1737200at2759"/>
<feature type="zinc finger region" description="TRAF-type" evidence="4">
    <location>
        <begin position="175"/>
        <end position="231"/>
    </location>
</feature>
<keyword evidence="1 4" id="KW-0479">Metal-binding</keyword>
<keyword evidence="2 4" id="KW-0863">Zinc-finger</keyword>
<dbReference type="AlphaFoldDB" id="A0A8B7CJK9"/>
<keyword evidence="7" id="KW-1185">Reference proteome</keyword>
<evidence type="ECO:0000313" key="7">
    <source>
        <dbReference type="Proteomes" id="UP000228380"/>
    </source>
</evidence>
<keyword evidence="3 4" id="KW-0862">Zinc</keyword>
<dbReference type="RefSeq" id="XP_008800542.1">
    <property type="nucleotide sequence ID" value="XM_008802320.3"/>
</dbReference>
<name>A0A8B7CJK9_PHODC</name>
<evidence type="ECO:0000313" key="8">
    <source>
        <dbReference type="RefSeq" id="XP_008800542.1"/>
    </source>
</evidence>
<reference evidence="8" key="2">
    <citation type="submission" date="2025-08" db="UniProtKB">
        <authorList>
            <consortium name="RefSeq"/>
        </authorList>
    </citation>
    <scope>IDENTIFICATION</scope>
    <source>
        <tissue evidence="8">Young leaves</tissue>
    </source>
</reference>